<dbReference type="Pfam" id="PF12724">
    <property type="entry name" value="Flavodoxin_5"/>
    <property type="match status" value="1"/>
</dbReference>
<accession>A0A5B8W8G4</accession>
<gene>
    <name evidence="2" type="ORF">FSB76_26075</name>
</gene>
<dbReference type="PANTHER" id="PTHR38030:SF2">
    <property type="entry name" value="PROTOPORPHYRINOGEN IX DEHYDROGENASE [QUINONE]"/>
    <property type="match status" value="1"/>
</dbReference>
<dbReference type="Proteomes" id="UP000321362">
    <property type="component" value="Chromosome"/>
</dbReference>
<feature type="domain" description="Flavodoxin" evidence="1">
    <location>
        <begin position="4"/>
        <end position="139"/>
    </location>
</feature>
<dbReference type="InterPro" id="IPR052200">
    <property type="entry name" value="Protoporphyrinogen_IX_DH"/>
</dbReference>
<dbReference type="GO" id="GO:0010181">
    <property type="term" value="F:FMN binding"/>
    <property type="evidence" value="ECO:0007669"/>
    <property type="project" value="TreeGrafter"/>
</dbReference>
<dbReference type="SUPFAM" id="SSF52218">
    <property type="entry name" value="Flavoproteins"/>
    <property type="match status" value="1"/>
</dbReference>
<evidence type="ECO:0000313" key="3">
    <source>
        <dbReference type="Proteomes" id="UP000321362"/>
    </source>
</evidence>
<dbReference type="InterPro" id="IPR026816">
    <property type="entry name" value="Flavodoxin_dom"/>
</dbReference>
<evidence type="ECO:0000313" key="2">
    <source>
        <dbReference type="EMBL" id="QEC79246.1"/>
    </source>
</evidence>
<dbReference type="PANTHER" id="PTHR38030">
    <property type="entry name" value="PROTOPORPHYRINOGEN IX DEHYDROGENASE [MENAQUINONE]"/>
    <property type="match status" value="1"/>
</dbReference>
<dbReference type="KEGG" id="mgk:FSB76_26075"/>
<proteinExistence type="predicted"/>
<protein>
    <recommendedName>
        <fullName evidence="1">Flavodoxin domain-containing protein</fullName>
    </recommendedName>
</protein>
<dbReference type="OrthoDB" id="597684at2"/>
<name>A0A5B8W8G4_9SPHI</name>
<dbReference type="GO" id="GO:0006783">
    <property type="term" value="P:heme biosynthetic process"/>
    <property type="evidence" value="ECO:0007669"/>
    <property type="project" value="TreeGrafter"/>
</dbReference>
<evidence type="ECO:0000259" key="1">
    <source>
        <dbReference type="Pfam" id="PF12724"/>
    </source>
</evidence>
<dbReference type="AlphaFoldDB" id="A0A5B8W8G4"/>
<dbReference type="RefSeq" id="WP_147058647.1">
    <property type="nucleotide sequence ID" value="NZ_CP042437.1"/>
</dbReference>
<keyword evidence="3" id="KW-1185">Reference proteome</keyword>
<organism evidence="2 3">
    <name type="scientific">Mucilaginibacter ginsenosidivorax</name>
    <dbReference type="NCBI Taxonomy" id="862126"/>
    <lineage>
        <taxon>Bacteria</taxon>
        <taxon>Pseudomonadati</taxon>
        <taxon>Bacteroidota</taxon>
        <taxon>Sphingobacteriia</taxon>
        <taxon>Sphingobacteriales</taxon>
        <taxon>Sphingobacteriaceae</taxon>
        <taxon>Mucilaginibacter</taxon>
    </lineage>
</organism>
<reference evidence="2 3" key="1">
    <citation type="journal article" date="2013" name="J. Microbiol.">
        <title>Mucilaginibacter ginsenosidivorax sp. nov., with ginsenoside converting activity isolated from sediment.</title>
        <authorList>
            <person name="Kim J.K."/>
            <person name="Choi T.E."/>
            <person name="Liu Q.M."/>
            <person name="Park H.Y."/>
            <person name="Yi T.H."/>
            <person name="Yoon M.H."/>
            <person name="Kim S.C."/>
            <person name="Im W.T."/>
        </authorList>
    </citation>
    <scope>NUCLEOTIDE SEQUENCE [LARGE SCALE GENOMIC DNA]</scope>
    <source>
        <strain evidence="2 3">KHI28</strain>
    </source>
</reference>
<dbReference type="EMBL" id="CP042437">
    <property type="protein sequence ID" value="QEC79246.1"/>
    <property type="molecule type" value="Genomic_DNA"/>
</dbReference>
<sequence length="182" mass="20214">MNGIIVYQGKYGATEQYAQWLADELHMPFLKADEATPTILAGYDLVILGSSVYVGKLTIGKWLKRNSSILANKKIFLFIVCGTTAGDKAEQRLLLRTNLEPGVLKTTGVFFLPGRCVVSKLSWIDRFVLKLGAMLQKDPQKKAVMNHGFDHMNKKNLRSLVSAVGQECEVEAVMGSKATRRH</sequence>
<dbReference type="GO" id="GO:0070819">
    <property type="term" value="F:menaquinone-dependent protoporphyrinogen oxidase activity"/>
    <property type="evidence" value="ECO:0007669"/>
    <property type="project" value="TreeGrafter"/>
</dbReference>
<dbReference type="Gene3D" id="3.40.50.360">
    <property type="match status" value="1"/>
</dbReference>
<dbReference type="InterPro" id="IPR029039">
    <property type="entry name" value="Flavoprotein-like_sf"/>
</dbReference>